<keyword evidence="6" id="KW-0233">DNA recombination</keyword>
<dbReference type="PROSITE" id="PS51898">
    <property type="entry name" value="TYR_RECOMBINASE"/>
    <property type="match status" value="1"/>
</dbReference>
<dbReference type="GO" id="GO:0016740">
    <property type="term" value="F:transferase activity"/>
    <property type="evidence" value="ECO:0007669"/>
    <property type="project" value="UniProtKB-KW"/>
</dbReference>
<sequence>MVAKARRARGEGGLFQRADGKWIGRVYVPGPDGTRERRQVVRRHQADAIEALDKLKSEARAGRLASSTYTVESWLKHWLDDIHRDNIKPGTLDDYRRTIRLHINPHIGRKRLDVLTSEDVLRMQRAVQKSSTRTAQIAHHVLNRALKDACAWDAATRNVAAVVPTPKHRKVKRMGFASDVARHIIRTAAEVDERQGDAPGMATRWAAAFLTGARQGELLGLTWDRVDLDGGTIDLGWQLQQLSQAHGCSQLADGAHSCGRTRPGWCPERRWDLPHGFEYNVCHRSLCWTRPKTESGVRLVPLVDGLRDELRKLRASVHPGAHNLVWSYADGRPIAPRDDYTRWQGLLVEAGVRKAKADGGAPVPLHQARNTTATLLLEAGVDAHVIQSIVGHSDVVTTRGYQHVDQSLQRAALSNLGDLLAA</sequence>
<comment type="similarity">
    <text evidence="1">Belongs to the 'phage' integrase family.</text>
</comment>
<dbReference type="KEGG" id="vg:60323446"/>
<evidence type="ECO:0000256" key="8">
    <source>
        <dbReference type="ARBA" id="ARBA00023296"/>
    </source>
</evidence>
<dbReference type="PANTHER" id="PTHR30629:SF2">
    <property type="entry name" value="PROPHAGE INTEGRASE INTS-RELATED"/>
    <property type="match status" value="1"/>
</dbReference>
<keyword evidence="14" id="KW-1185">Reference proteome</keyword>
<dbReference type="GO" id="GO:0006310">
    <property type="term" value="P:DNA recombination"/>
    <property type="evidence" value="ECO:0007669"/>
    <property type="project" value="UniProtKB-KW"/>
</dbReference>
<evidence type="ECO:0000256" key="3">
    <source>
        <dbReference type="ARBA" id="ARBA00022679"/>
    </source>
</evidence>
<evidence type="ECO:0000256" key="10">
    <source>
        <dbReference type="PROSITE-ProRule" id="PRU01248"/>
    </source>
</evidence>
<reference evidence="13 14" key="1">
    <citation type="submission" date="2017-05" db="EMBL/GenBank/DDBJ databases">
        <authorList>
            <person name="Alvarado S."/>
            <person name="Chung H.-M.M."/>
            <person name="Stoner T.H."/>
            <person name="Garlena R.A."/>
            <person name="Russell D.A."/>
            <person name="Pope W.H."/>
            <person name="Jacobs-Sera D."/>
            <person name="Hatfull G.F."/>
        </authorList>
    </citation>
    <scope>NUCLEOTIDE SEQUENCE [LARGE SCALE GENOMIC DNA]</scope>
</reference>
<evidence type="ECO:0000256" key="1">
    <source>
        <dbReference type="ARBA" id="ARBA00008857"/>
    </source>
</evidence>
<dbReference type="Pfam" id="PF00589">
    <property type="entry name" value="Phage_integrase"/>
    <property type="match status" value="1"/>
</dbReference>
<dbReference type="InterPro" id="IPR004107">
    <property type="entry name" value="Integrase_SAM-like_N"/>
</dbReference>
<gene>
    <name evidence="13" type="primary">42</name>
    <name evidence="13" type="ORF">SEA_DARTHP_42</name>
</gene>
<keyword evidence="8" id="KW-1160">Virus entry into host cell</keyword>
<protein>
    <recommendedName>
        <fullName evidence="2">Integrase</fullName>
    </recommendedName>
</protein>
<dbReference type="InterPro" id="IPR011010">
    <property type="entry name" value="DNA_brk_join_enz"/>
</dbReference>
<name>A0A286MRB3_9CAUD</name>
<dbReference type="InterPro" id="IPR002104">
    <property type="entry name" value="Integrase_catalytic"/>
</dbReference>
<evidence type="ECO:0000256" key="5">
    <source>
        <dbReference type="ARBA" id="ARBA00023125"/>
    </source>
</evidence>
<dbReference type="SUPFAM" id="SSF56349">
    <property type="entry name" value="DNA breaking-rejoining enzymes"/>
    <property type="match status" value="1"/>
</dbReference>
<dbReference type="EMBL" id="MF140406">
    <property type="protein sequence ID" value="ASW31788.1"/>
    <property type="molecule type" value="Genomic_DNA"/>
</dbReference>
<dbReference type="PROSITE" id="PS51900">
    <property type="entry name" value="CB"/>
    <property type="match status" value="1"/>
</dbReference>
<evidence type="ECO:0000313" key="14">
    <source>
        <dbReference type="Proteomes" id="UP000221537"/>
    </source>
</evidence>
<evidence type="ECO:0000313" key="13">
    <source>
        <dbReference type="EMBL" id="ASW31788.1"/>
    </source>
</evidence>
<dbReference type="GO" id="GO:0003677">
    <property type="term" value="F:DNA binding"/>
    <property type="evidence" value="ECO:0007669"/>
    <property type="project" value="UniProtKB-UniRule"/>
</dbReference>
<evidence type="ECO:0000256" key="6">
    <source>
        <dbReference type="ARBA" id="ARBA00023172"/>
    </source>
</evidence>
<evidence type="ECO:0000256" key="9">
    <source>
        <dbReference type="ARBA" id="ARBA00049605"/>
    </source>
</evidence>
<dbReference type="RefSeq" id="YP_009952000.1">
    <property type="nucleotide sequence ID" value="NC_051607.1"/>
</dbReference>
<dbReference type="GO" id="GO:0015074">
    <property type="term" value="P:DNA integration"/>
    <property type="evidence" value="ECO:0007669"/>
    <property type="project" value="UniProtKB-KW"/>
</dbReference>
<dbReference type="InterPro" id="IPR044068">
    <property type="entry name" value="CB"/>
</dbReference>
<dbReference type="PANTHER" id="PTHR30629">
    <property type="entry name" value="PROPHAGE INTEGRASE"/>
    <property type="match status" value="1"/>
</dbReference>
<feature type="domain" description="Tyr recombinase" evidence="11">
    <location>
        <begin position="169"/>
        <end position="414"/>
    </location>
</feature>
<dbReference type="Pfam" id="PF14659">
    <property type="entry name" value="Phage_int_SAM_3"/>
    <property type="match status" value="1"/>
</dbReference>
<comment type="function">
    <text evidence="9">Integrase is necessary for integration of the phage into the host genome by site-specific recombination. In conjunction with excisionase, integrase is also necessary for excision of the prophage from the host genome.</text>
</comment>
<feature type="domain" description="Core-binding (CB)" evidence="12">
    <location>
        <begin position="69"/>
        <end position="150"/>
    </location>
</feature>
<evidence type="ECO:0000259" key="11">
    <source>
        <dbReference type="PROSITE" id="PS51898"/>
    </source>
</evidence>
<dbReference type="Gene3D" id="1.10.150.130">
    <property type="match status" value="1"/>
</dbReference>
<proteinExistence type="inferred from homology"/>
<keyword evidence="5 10" id="KW-0238">DNA-binding</keyword>
<dbReference type="InterPro" id="IPR050808">
    <property type="entry name" value="Phage_Integrase"/>
</dbReference>
<keyword evidence="4" id="KW-0229">DNA integration</keyword>
<dbReference type="Gene3D" id="1.10.443.10">
    <property type="entry name" value="Intergrase catalytic core"/>
    <property type="match status" value="1"/>
</dbReference>
<keyword evidence="7" id="KW-1179">Viral genome integration</keyword>
<dbReference type="InterPro" id="IPR010998">
    <property type="entry name" value="Integrase_recombinase_N"/>
</dbReference>
<dbReference type="GeneID" id="60323446"/>
<dbReference type="GO" id="GO:0075713">
    <property type="term" value="P:establishment of integrated proviral latency"/>
    <property type="evidence" value="ECO:0007669"/>
    <property type="project" value="UniProtKB-KW"/>
</dbReference>
<organism evidence="13 14">
    <name type="scientific">Mycobacterium phage DarthP</name>
    <dbReference type="NCBI Taxonomy" id="2015879"/>
    <lineage>
        <taxon>Viruses</taxon>
        <taxon>Duplodnaviria</taxon>
        <taxon>Heunggongvirae</taxon>
        <taxon>Uroviricota</taxon>
        <taxon>Caudoviricetes</taxon>
        <taxon>Weiservirinae</taxon>
        <taxon>Amginevirus</taxon>
        <taxon>Amginevirus darthP</taxon>
    </lineage>
</organism>
<dbReference type="GO" id="GO:0046718">
    <property type="term" value="P:symbiont entry into host cell"/>
    <property type="evidence" value="ECO:0007669"/>
    <property type="project" value="UniProtKB-KW"/>
</dbReference>
<evidence type="ECO:0000256" key="4">
    <source>
        <dbReference type="ARBA" id="ARBA00022908"/>
    </source>
</evidence>
<dbReference type="GO" id="GO:0044826">
    <property type="term" value="P:viral genome integration into host DNA"/>
    <property type="evidence" value="ECO:0007669"/>
    <property type="project" value="UniProtKB-KW"/>
</dbReference>
<dbReference type="Proteomes" id="UP000221537">
    <property type="component" value="Segment"/>
</dbReference>
<dbReference type="InterPro" id="IPR013762">
    <property type="entry name" value="Integrase-like_cat_sf"/>
</dbReference>
<evidence type="ECO:0000256" key="7">
    <source>
        <dbReference type="ARBA" id="ARBA00023195"/>
    </source>
</evidence>
<keyword evidence="3" id="KW-0808">Transferase</keyword>
<accession>A0A286MRB3</accession>
<evidence type="ECO:0000259" key="12">
    <source>
        <dbReference type="PROSITE" id="PS51900"/>
    </source>
</evidence>
<dbReference type="CDD" id="cd01189">
    <property type="entry name" value="INT_ICEBs1_C_like"/>
    <property type="match status" value="1"/>
</dbReference>
<evidence type="ECO:0000256" key="2">
    <source>
        <dbReference type="ARBA" id="ARBA00016082"/>
    </source>
</evidence>